<proteinExistence type="predicted"/>
<accession>A0A2D0NCT6</accession>
<gene>
    <name evidence="1" type="ORF">CRP01_16475</name>
</gene>
<keyword evidence="2" id="KW-1185">Reference proteome</keyword>
<protein>
    <submittedName>
        <fullName evidence="1">Uncharacterized protein</fullName>
    </submittedName>
</protein>
<dbReference type="AlphaFoldDB" id="A0A2D0NCT6"/>
<name>A0A2D0NCT6_FLAN2</name>
<dbReference type="Proteomes" id="UP000223913">
    <property type="component" value="Unassembled WGS sequence"/>
</dbReference>
<dbReference type="EMBL" id="PDUD01000021">
    <property type="protein sequence ID" value="PHN05583.1"/>
    <property type="molecule type" value="Genomic_DNA"/>
</dbReference>
<comment type="caution">
    <text evidence="1">The sequence shown here is derived from an EMBL/GenBank/DDBJ whole genome shotgun (WGS) entry which is preliminary data.</text>
</comment>
<organism evidence="1 2">
    <name type="scientific">Flavilitoribacter nigricans (strain ATCC 23147 / DSM 23189 / NBRC 102662 / NCIMB 1420 / SS-2)</name>
    <name type="common">Lewinella nigricans</name>
    <dbReference type="NCBI Taxonomy" id="1122177"/>
    <lineage>
        <taxon>Bacteria</taxon>
        <taxon>Pseudomonadati</taxon>
        <taxon>Bacteroidota</taxon>
        <taxon>Saprospiria</taxon>
        <taxon>Saprospirales</taxon>
        <taxon>Lewinellaceae</taxon>
        <taxon>Flavilitoribacter</taxon>
    </lineage>
</organism>
<evidence type="ECO:0000313" key="1">
    <source>
        <dbReference type="EMBL" id="PHN05583.1"/>
    </source>
</evidence>
<reference evidence="1 2" key="1">
    <citation type="submission" date="2017-10" db="EMBL/GenBank/DDBJ databases">
        <title>The draft genome sequence of Lewinella nigricans NBRC 102662.</title>
        <authorList>
            <person name="Wang K."/>
        </authorList>
    </citation>
    <scope>NUCLEOTIDE SEQUENCE [LARGE SCALE GENOMIC DNA]</scope>
    <source>
        <strain evidence="1 2">NBRC 102662</strain>
    </source>
</reference>
<evidence type="ECO:0000313" key="2">
    <source>
        <dbReference type="Proteomes" id="UP000223913"/>
    </source>
</evidence>
<sequence length="112" mass="12819">MLAVALFLFKFDPLQVRLSGQSYSVQSNDQEQRRGPFNPFYVKGFKQLDGQYFIVILDGIAPEDCPCSDLKVRRGKNPNCPIVHHREKKSIISEGRKMGLPEYNFPVLEVCN</sequence>